<gene>
    <name evidence="1" type="ORF">WMY93_008932</name>
</gene>
<organism evidence="1 2">
    <name type="scientific">Mugilogobius chulae</name>
    <name type="common">yellowstripe goby</name>
    <dbReference type="NCBI Taxonomy" id="88201"/>
    <lineage>
        <taxon>Eukaryota</taxon>
        <taxon>Metazoa</taxon>
        <taxon>Chordata</taxon>
        <taxon>Craniata</taxon>
        <taxon>Vertebrata</taxon>
        <taxon>Euteleostomi</taxon>
        <taxon>Actinopterygii</taxon>
        <taxon>Neopterygii</taxon>
        <taxon>Teleostei</taxon>
        <taxon>Neoteleostei</taxon>
        <taxon>Acanthomorphata</taxon>
        <taxon>Gobiaria</taxon>
        <taxon>Gobiiformes</taxon>
        <taxon>Gobioidei</taxon>
        <taxon>Gobiidae</taxon>
        <taxon>Gobionellinae</taxon>
        <taxon>Mugilogobius</taxon>
    </lineage>
</organism>
<protein>
    <submittedName>
        <fullName evidence="1">Uncharacterized protein</fullName>
    </submittedName>
</protein>
<proteinExistence type="predicted"/>
<comment type="caution">
    <text evidence="1">The sequence shown here is derived from an EMBL/GenBank/DDBJ whole genome shotgun (WGS) entry which is preliminary data.</text>
</comment>
<dbReference type="AlphaFoldDB" id="A0AAW0PDY6"/>
<accession>A0AAW0PDY6</accession>
<name>A0AAW0PDY6_9GOBI</name>
<reference evidence="2" key="1">
    <citation type="submission" date="2024-04" db="EMBL/GenBank/DDBJ databases">
        <title>Salinicola lusitanus LLJ914,a marine bacterium isolated from the Okinawa Trough.</title>
        <authorList>
            <person name="Li J."/>
        </authorList>
    </citation>
    <scope>NUCLEOTIDE SEQUENCE [LARGE SCALE GENOMIC DNA]</scope>
</reference>
<sequence>MSLSFCSSFSSQTLCHSLHPLLCPSPLYEELCACFSKVIFSTFERFHFKKPRIRSAVVVESEEEEDLRHPNEEVDEGGQFNVIPMYSERATISNLGSSGREVLRHPSPLHRFPFSCSCCWCLRRSAGGRLEMIQSRRTHPHTRTLTYWTCQTLDLSVYNEIHSGEMDFTFLAFCVAGADTRVAGRQERDRRGDSSEREEWTAGCCCLSMPLHIHGIPAQDKARAAGKTNSAAGRVLSGEIKSWYKAQTER</sequence>
<evidence type="ECO:0000313" key="2">
    <source>
        <dbReference type="Proteomes" id="UP001460270"/>
    </source>
</evidence>
<dbReference type="Proteomes" id="UP001460270">
    <property type="component" value="Unassembled WGS sequence"/>
</dbReference>
<keyword evidence="2" id="KW-1185">Reference proteome</keyword>
<evidence type="ECO:0000313" key="1">
    <source>
        <dbReference type="EMBL" id="KAK7922030.1"/>
    </source>
</evidence>
<dbReference type="EMBL" id="JBBPFD010000006">
    <property type="protein sequence ID" value="KAK7922030.1"/>
    <property type="molecule type" value="Genomic_DNA"/>
</dbReference>